<sequence>MVTCSKSGIFKPRTPLCLHSDTTISTLPLSHVQALKDPNWTPAVIEEYDALIKRKTWKLVPRPKATNIIRCMWLFRHKFKEDGTLARYKVRLVANGKSQQLGIDCDETFNHVVKSATIRAVLSVATSRDWPLHQLDVKNEFLHGDLEETVYMHQPHGFVDPAKLDHVCLLQRSLYGVKQAPRAWYTRFATFARTIGFTQSKSDASLFILRRGSDCAYLLLYVDDIVLTASTSHLL</sequence>
<dbReference type="InterPro" id="IPR043502">
    <property type="entry name" value="DNA/RNA_pol_sf"/>
</dbReference>
<evidence type="ECO:0000259" key="1">
    <source>
        <dbReference type="Pfam" id="PF07727"/>
    </source>
</evidence>
<proteinExistence type="predicted"/>
<dbReference type="SUPFAM" id="SSF56672">
    <property type="entry name" value="DNA/RNA polymerases"/>
    <property type="match status" value="1"/>
</dbReference>
<name>A0ABM1QWB3_CAMSA</name>
<dbReference type="PANTHER" id="PTHR43383">
    <property type="entry name" value="NODULIN 6"/>
    <property type="match status" value="1"/>
</dbReference>
<dbReference type="GeneID" id="109128675"/>
<organism evidence="2 3">
    <name type="scientific">Camelina sativa</name>
    <name type="common">False flax</name>
    <name type="synonym">Myagrum sativum</name>
    <dbReference type="NCBI Taxonomy" id="90675"/>
    <lineage>
        <taxon>Eukaryota</taxon>
        <taxon>Viridiplantae</taxon>
        <taxon>Streptophyta</taxon>
        <taxon>Embryophyta</taxon>
        <taxon>Tracheophyta</taxon>
        <taxon>Spermatophyta</taxon>
        <taxon>Magnoliopsida</taxon>
        <taxon>eudicotyledons</taxon>
        <taxon>Gunneridae</taxon>
        <taxon>Pentapetalae</taxon>
        <taxon>rosids</taxon>
        <taxon>malvids</taxon>
        <taxon>Brassicales</taxon>
        <taxon>Brassicaceae</taxon>
        <taxon>Camelineae</taxon>
        <taxon>Camelina</taxon>
    </lineage>
</organism>
<protein>
    <submittedName>
        <fullName evidence="3">Uncharacterized protein LOC109128675</fullName>
    </submittedName>
</protein>
<dbReference type="InterPro" id="IPR013103">
    <property type="entry name" value="RVT_2"/>
</dbReference>
<gene>
    <name evidence="3" type="primary">LOC109128675</name>
</gene>
<reference evidence="2" key="1">
    <citation type="journal article" date="2014" name="Nat. Commun.">
        <title>The emerging biofuel crop Camelina sativa retains a highly undifferentiated hexaploid genome structure.</title>
        <authorList>
            <person name="Kagale S."/>
            <person name="Koh C."/>
            <person name="Nixon J."/>
            <person name="Bollina V."/>
            <person name="Clarke W.E."/>
            <person name="Tuteja R."/>
            <person name="Spillane C."/>
            <person name="Robinson S.J."/>
            <person name="Links M.G."/>
            <person name="Clarke C."/>
            <person name="Higgins E.E."/>
            <person name="Huebert T."/>
            <person name="Sharpe A.G."/>
            <person name="Parkin I.A."/>
        </authorList>
    </citation>
    <scope>NUCLEOTIDE SEQUENCE [LARGE SCALE GENOMIC DNA]</scope>
    <source>
        <strain evidence="2">cv. DH55</strain>
    </source>
</reference>
<dbReference type="Proteomes" id="UP000694864">
    <property type="component" value="Chromosome 14"/>
</dbReference>
<reference evidence="3" key="2">
    <citation type="submission" date="2025-08" db="UniProtKB">
        <authorList>
            <consortium name="RefSeq"/>
        </authorList>
    </citation>
    <scope>IDENTIFICATION</scope>
    <source>
        <tissue evidence="3">Leaf</tissue>
    </source>
</reference>
<accession>A0ABM1QWB3</accession>
<evidence type="ECO:0000313" key="3">
    <source>
        <dbReference type="RefSeq" id="XP_019091051.1"/>
    </source>
</evidence>
<keyword evidence="2" id="KW-1185">Reference proteome</keyword>
<dbReference type="RefSeq" id="XP_019091051.1">
    <property type="nucleotide sequence ID" value="XM_019235506.1"/>
</dbReference>
<feature type="domain" description="Reverse transcriptase Ty1/copia-type" evidence="1">
    <location>
        <begin position="55"/>
        <end position="233"/>
    </location>
</feature>
<evidence type="ECO:0000313" key="2">
    <source>
        <dbReference type="Proteomes" id="UP000694864"/>
    </source>
</evidence>
<dbReference type="PANTHER" id="PTHR43383:SF2">
    <property type="entry name" value="AMIDOHYDROLASE 2 FAMILY PROTEIN"/>
    <property type="match status" value="1"/>
</dbReference>
<dbReference type="Pfam" id="PF07727">
    <property type="entry name" value="RVT_2"/>
    <property type="match status" value="1"/>
</dbReference>